<dbReference type="PANTHER" id="PTHR40516:SF1">
    <property type="entry name" value="ANTITOXIN CHPS-RELATED"/>
    <property type="match status" value="1"/>
</dbReference>
<evidence type="ECO:0000313" key="4">
    <source>
        <dbReference type="Proteomes" id="UP000306416"/>
    </source>
</evidence>
<evidence type="ECO:0000256" key="1">
    <source>
        <dbReference type="PROSITE-ProRule" id="PRU01076"/>
    </source>
</evidence>
<keyword evidence="4" id="KW-1185">Reference proteome</keyword>
<dbReference type="GO" id="GO:0097351">
    <property type="term" value="F:toxin sequestering activity"/>
    <property type="evidence" value="ECO:0007669"/>
    <property type="project" value="InterPro"/>
</dbReference>
<dbReference type="InterPro" id="IPR039052">
    <property type="entry name" value="Antitox_PemI-like"/>
</dbReference>
<dbReference type="EMBL" id="SRSC01000001">
    <property type="protein sequence ID" value="TGU74826.1"/>
    <property type="molecule type" value="Genomic_DNA"/>
</dbReference>
<dbReference type="AlphaFoldDB" id="A0A4S1CNF4"/>
<dbReference type="InterPro" id="IPR037914">
    <property type="entry name" value="SpoVT-AbrB_sf"/>
</dbReference>
<comment type="caution">
    <text evidence="3">The sequence shown here is derived from an EMBL/GenBank/DDBJ whole genome shotgun (WGS) entry which is preliminary data.</text>
</comment>
<evidence type="ECO:0000259" key="2">
    <source>
        <dbReference type="PROSITE" id="PS51740"/>
    </source>
</evidence>
<dbReference type="PROSITE" id="PS51740">
    <property type="entry name" value="SPOVT_ABRB"/>
    <property type="match status" value="1"/>
</dbReference>
<feature type="domain" description="SpoVT-AbrB" evidence="2">
    <location>
        <begin position="3"/>
        <end position="48"/>
    </location>
</feature>
<protein>
    <submittedName>
        <fullName evidence="3">AbrB/MazE/SpoVT family DNA-binding domain-containing protein</fullName>
    </submittedName>
</protein>
<organism evidence="3 4">
    <name type="scientific">Geomonas terrae</name>
    <dbReference type="NCBI Taxonomy" id="2562681"/>
    <lineage>
        <taxon>Bacteria</taxon>
        <taxon>Pseudomonadati</taxon>
        <taxon>Thermodesulfobacteriota</taxon>
        <taxon>Desulfuromonadia</taxon>
        <taxon>Geobacterales</taxon>
        <taxon>Geobacteraceae</taxon>
        <taxon>Geomonas</taxon>
    </lineage>
</organism>
<dbReference type="Pfam" id="PF04014">
    <property type="entry name" value="MazE_antitoxin"/>
    <property type="match status" value="1"/>
</dbReference>
<keyword evidence="1 3" id="KW-0238">DNA-binding</keyword>
<dbReference type="SMART" id="SM00966">
    <property type="entry name" value="SpoVT_AbrB"/>
    <property type="match status" value="1"/>
</dbReference>
<dbReference type="InterPro" id="IPR007159">
    <property type="entry name" value="SpoVT-AbrB_dom"/>
</dbReference>
<reference evidence="3 4" key="1">
    <citation type="submission" date="2019-04" db="EMBL/GenBank/DDBJ databases">
        <title>Geobacter oryzae sp. nov., ferric-reducing bacteria isolated from paddy soil.</title>
        <authorList>
            <person name="Xu Z."/>
            <person name="Masuda Y."/>
            <person name="Itoh H."/>
            <person name="Senoo K."/>
        </authorList>
    </citation>
    <scope>NUCLEOTIDE SEQUENCE [LARGE SCALE GENOMIC DNA]</scope>
    <source>
        <strain evidence="3 4">Red111</strain>
    </source>
</reference>
<dbReference type="RefSeq" id="WP_135869148.1">
    <property type="nucleotide sequence ID" value="NZ_SRSC01000001.1"/>
</dbReference>
<dbReference type="GO" id="GO:0003677">
    <property type="term" value="F:DNA binding"/>
    <property type="evidence" value="ECO:0007669"/>
    <property type="project" value="UniProtKB-UniRule"/>
</dbReference>
<proteinExistence type="predicted"/>
<sequence length="80" mass="8669">MVAKAQKWGNSLAVRLPKMMAAECGIEVDSPIEIVRQENCIVIRPVSPAALALESLVDAITEDNMHSEVPTGKPVGNELW</sequence>
<dbReference type="PANTHER" id="PTHR40516">
    <property type="entry name" value="ANTITOXIN CHPS-RELATED"/>
    <property type="match status" value="1"/>
</dbReference>
<evidence type="ECO:0000313" key="3">
    <source>
        <dbReference type="EMBL" id="TGU74826.1"/>
    </source>
</evidence>
<dbReference type="Proteomes" id="UP000306416">
    <property type="component" value="Unassembled WGS sequence"/>
</dbReference>
<accession>A0A4S1CNF4</accession>
<dbReference type="Gene3D" id="2.10.260.10">
    <property type="match status" value="1"/>
</dbReference>
<name>A0A4S1CNF4_9BACT</name>
<dbReference type="SUPFAM" id="SSF89447">
    <property type="entry name" value="AbrB/MazE/MraZ-like"/>
    <property type="match status" value="1"/>
</dbReference>
<gene>
    <name evidence="3" type="ORF">E4633_05030</name>
</gene>